<dbReference type="Gene3D" id="4.10.240.10">
    <property type="entry name" value="Zn(2)-C6 fungal-type DNA-binding domain"/>
    <property type="match status" value="1"/>
</dbReference>
<feature type="domain" description="Zn(2)-C6 fungal-type" evidence="7">
    <location>
        <begin position="13"/>
        <end position="42"/>
    </location>
</feature>
<keyword evidence="5" id="KW-0804">Transcription</keyword>
<dbReference type="SUPFAM" id="SSF57701">
    <property type="entry name" value="Zn2/Cys6 DNA-binding domain"/>
    <property type="match status" value="1"/>
</dbReference>
<dbReference type="CDD" id="cd12148">
    <property type="entry name" value="fungal_TF_MHR"/>
    <property type="match status" value="1"/>
</dbReference>
<keyword evidence="9" id="KW-1185">Reference proteome</keyword>
<proteinExistence type="predicted"/>
<dbReference type="SMART" id="SM00066">
    <property type="entry name" value="GAL4"/>
    <property type="match status" value="1"/>
</dbReference>
<dbReference type="PROSITE" id="PS50048">
    <property type="entry name" value="ZN2_CY6_FUNGAL_2"/>
    <property type="match status" value="1"/>
</dbReference>
<dbReference type="Pfam" id="PF00172">
    <property type="entry name" value="Zn_clus"/>
    <property type="match status" value="1"/>
</dbReference>
<reference evidence="8 9" key="1">
    <citation type="submission" date="2024-07" db="EMBL/GenBank/DDBJ databases">
        <title>Section-level genome sequencing and comparative genomics of Aspergillus sections Usti and Cavernicolus.</title>
        <authorList>
            <consortium name="Lawrence Berkeley National Laboratory"/>
            <person name="Nybo J.L."/>
            <person name="Vesth T.C."/>
            <person name="Theobald S."/>
            <person name="Frisvad J.C."/>
            <person name="Larsen T.O."/>
            <person name="Kjaerboelling I."/>
            <person name="Rothschild-Mancinelli K."/>
            <person name="Lyhne E.K."/>
            <person name="Kogle M.E."/>
            <person name="Barry K."/>
            <person name="Clum A."/>
            <person name="Na H."/>
            <person name="Ledsgaard L."/>
            <person name="Lin J."/>
            <person name="Lipzen A."/>
            <person name="Kuo A."/>
            <person name="Riley R."/>
            <person name="Mondo S."/>
            <person name="LaButti K."/>
            <person name="Haridas S."/>
            <person name="Pangalinan J."/>
            <person name="Salamov A.A."/>
            <person name="Simmons B.A."/>
            <person name="Magnuson J.K."/>
            <person name="Chen J."/>
            <person name="Drula E."/>
            <person name="Henrissat B."/>
            <person name="Wiebenga A."/>
            <person name="Lubbers R.J."/>
            <person name="Gomes A.C."/>
            <person name="Makela M.R."/>
            <person name="Stajich J."/>
            <person name="Grigoriev I.V."/>
            <person name="Mortensen U.H."/>
            <person name="De vries R.P."/>
            <person name="Baker S.E."/>
            <person name="Andersen M.R."/>
        </authorList>
    </citation>
    <scope>NUCLEOTIDE SEQUENCE [LARGE SCALE GENOMIC DNA]</scope>
    <source>
        <strain evidence="8 9">CBS 600.67</strain>
    </source>
</reference>
<comment type="subcellular location">
    <subcellularLocation>
        <location evidence="1">Nucleus</location>
    </subcellularLocation>
</comment>
<sequence length="693" mass="78631">MDHARPPVRSVLSCTFCRQKKLKCDRLRPCASCVKRGLDCAYLNPAPPRNFPTRSTKHLNQRIRELEELVNVLGKGAERIPRQDHESEREYSTIDDAIATSLGRIQVGETGMSYVSGAHWAALQHSIAEIRECLDTEHLITRSSSEEGPALLLGLCPPGGKEDFLALVPSKSVVDRLVFRFFNSMEPGVLIFHGPTFQKEYDCFWAQPQDVSLTWLSILFGMMCMAIRLHQRSEGEAADPIGDPEQACNNFRLHAAYCLIKDRYTTPSKYTIEALLTYAQCEYFRCADAQHENWVLFGVIMRLAMHVGLHRDGSRYQGISCYEAEMRRRIWIFMSQGDALSSFQSGLPRMVHQTIVDTKLPRNLLDEDFDETSKTLPPSRPDTDLTPISYVIAKSGIADIFALITDHVASTQPSSYQSILQLDSQLSEAYAAVPPHLQFRDVGQSVIDLPHIIMRRYSLEILYQKSRCILHRQHLVEGRSDPRYASSRRICVDAAMKILHHQAAIDAHVQPGGVLHHSRWFVSSLATHDFILAAMILCLELRERSQKSDRAEREDVYSRNELLFSLQTSRQIWSGYKKHSAEAMQAWQSISIMLGKLNTAPPNSMAALTSSHDTSDTSAFSTSDTRDQLHQYDFTPIVHADLENTIPLEMDFPSEIMMDNNFWDYSNTIDWIEFDATVQNLDMPRNRAGISTV</sequence>
<protein>
    <recommendedName>
        <fullName evidence="7">Zn(2)-C6 fungal-type domain-containing protein</fullName>
    </recommendedName>
</protein>
<comment type="caution">
    <text evidence="8">The sequence shown here is derived from an EMBL/GenBank/DDBJ whole genome shotgun (WGS) entry which is preliminary data.</text>
</comment>
<dbReference type="SMART" id="SM00906">
    <property type="entry name" value="Fungal_trans"/>
    <property type="match status" value="1"/>
</dbReference>
<dbReference type="InterPro" id="IPR050613">
    <property type="entry name" value="Sec_Metabolite_Reg"/>
</dbReference>
<evidence type="ECO:0000259" key="7">
    <source>
        <dbReference type="PROSITE" id="PS50048"/>
    </source>
</evidence>
<evidence type="ECO:0000313" key="8">
    <source>
        <dbReference type="EMBL" id="KAL2831125.1"/>
    </source>
</evidence>
<evidence type="ECO:0000256" key="4">
    <source>
        <dbReference type="ARBA" id="ARBA00023125"/>
    </source>
</evidence>
<dbReference type="CDD" id="cd00067">
    <property type="entry name" value="GAL4"/>
    <property type="match status" value="1"/>
</dbReference>
<dbReference type="PANTHER" id="PTHR31001:SF49">
    <property type="entry name" value="ZN(II)2CYS6 TRANSCRIPTION FACTOR (EUROFUNG)"/>
    <property type="match status" value="1"/>
</dbReference>
<keyword evidence="2" id="KW-0479">Metal-binding</keyword>
<keyword evidence="3" id="KW-0805">Transcription regulation</keyword>
<evidence type="ECO:0000256" key="6">
    <source>
        <dbReference type="ARBA" id="ARBA00023242"/>
    </source>
</evidence>
<accession>A0ABR4ITP0</accession>
<keyword evidence="6" id="KW-0539">Nucleus</keyword>
<dbReference type="PANTHER" id="PTHR31001">
    <property type="entry name" value="UNCHARACTERIZED TRANSCRIPTIONAL REGULATORY PROTEIN"/>
    <property type="match status" value="1"/>
</dbReference>
<evidence type="ECO:0000256" key="1">
    <source>
        <dbReference type="ARBA" id="ARBA00004123"/>
    </source>
</evidence>
<organism evidence="8 9">
    <name type="scientific">Aspergillus cavernicola</name>
    <dbReference type="NCBI Taxonomy" id="176166"/>
    <lineage>
        <taxon>Eukaryota</taxon>
        <taxon>Fungi</taxon>
        <taxon>Dikarya</taxon>
        <taxon>Ascomycota</taxon>
        <taxon>Pezizomycotina</taxon>
        <taxon>Eurotiomycetes</taxon>
        <taxon>Eurotiomycetidae</taxon>
        <taxon>Eurotiales</taxon>
        <taxon>Aspergillaceae</taxon>
        <taxon>Aspergillus</taxon>
        <taxon>Aspergillus subgen. Nidulantes</taxon>
    </lineage>
</organism>
<evidence type="ECO:0000256" key="5">
    <source>
        <dbReference type="ARBA" id="ARBA00023163"/>
    </source>
</evidence>
<dbReference type="InterPro" id="IPR001138">
    <property type="entry name" value="Zn2Cys6_DnaBD"/>
</dbReference>
<dbReference type="PROSITE" id="PS00463">
    <property type="entry name" value="ZN2_CY6_FUNGAL_1"/>
    <property type="match status" value="1"/>
</dbReference>
<gene>
    <name evidence="8" type="ORF">BDW59DRAFT_140449</name>
</gene>
<dbReference type="InterPro" id="IPR036864">
    <property type="entry name" value="Zn2-C6_fun-type_DNA-bd_sf"/>
</dbReference>
<dbReference type="Proteomes" id="UP001610335">
    <property type="component" value="Unassembled WGS sequence"/>
</dbReference>
<dbReference type="EMBL" id="JBFXLS010000010">
    <property type="protein sequence ID" value="KAL2831125.1"/>
    <property type="molecule type" value="Genomic_DNA"/>
</dbReference>
<keyword evidence="4" id="KW-0238">DNA-binding</keyword>
<dbReference type="InterPro" id="IPR007219">
    <property type="entry name" value="XnlR_reg_dom"/>
</dbReference>
<evidence type="ECO:0000256" key="2">
    <source>
        <dbReference type="ARBA" id="ARBA00022723"/>
    </source>
</evidence>
<evidence type="ECO:0000256" key="3">
    <source>
        <dbReference type="ARBA" id="ARBA00023015"/>
    </source>
</evidence>
<evidence type="ECO:0000313" key="9">
    <source>
        <dbReference type="Proteomes" id="UP001610335"/>
    </source>
</evidence>
<name>A0ABR4ITP0_9EURO</name>
<dbReference type="Pfam" id="PF04082">
    <property type="entry name" value="Fungal_trans"/>
    <property type="match status" value="1"/>
</dbReference>